<dbReference type="AlphaFoldDB" id="A0AAN6MXF7"/>
<gene>
    <name evidence="2" type="ORF">QBC46DRAFT_401510</name>
</gene>
<proteinExistence type="predicted"/>
<organism evidence="2 3">
    <name type="scientific">Diplogelasinospora grovesii</name>
    <dbReference type="NCBI Taxonomy" id="303347"/>
    <lineage>
        <taxon>Eukaryota</taxon>
        <taxon>Fungi</taxon>
        <taxon>Dikarya</taxon>
        <taxon>Ascomycota</taxon>
        <taxon>Pezizomycotina</taxon>
        <taxon>Sordariomycetes</taxon>
        <taxon>Sordariomycetidae</taxon>
        <taxon>Sordariales</taxon>
        <taxon>Diplogelasinosporaceae</taxon>
        <taxon>Diplogelasinospora</taxon>
    </lineage>
</organism>
<evidence type="ECO:0000313" key="2">
    <source>
        <dbReference type="EMBL" id="KAK3933687.1"/>
    </source>
</evidence>
<dbReference type="InterPro" id="IPR028116">
    <property type="entry name" value="Cis-CaaD-like"/>
</dbReference>
<evidence type="ECO:0000259" key="1">
    <source>
        <dbReference type="Pfam" id="PF14832"/>
    </source>
</evidence>
<dbReference type="Gene3D" id="3.30.429.10">
    <property type="entry name" value="Macrophage Migration Inhibitory Factor"/>
    <property type="match status" value="1"/>
</dbReference>
<dbReference type="Pfam" id="PF14832">
    <property type="entry name" value="Tautomerase_3"/>
    <property type="match status" value="1"/>
</dbReference>
<protein>
    <submittedName>
        <fullName evidence="2">Oxalocrotonate tautomerase</fullName>
    </submittedName>
</protein>
<reference evidence="3" key="1">
    <citation type="journal article" date="2023" name="Mol. Phylogenet. Evol.">
        <title>Genome-scale phylogeny and comparative genomics of the fungal order Sordariales.</title>
        <authorList>
            <person name="Hensen N."/>
            <person name="Bonometti L."/>
            <person name="Westerberg I."/>
            <person name="Brannstrom I.O."/>
            <person name="Guillou S."/>
            <person name="Cros-Aarteil S."/>
            <person name="Calhoun S."/>
            <person name="Haridas S."/>
            <person name="Kuo A."/>
            <person name="Mondo S."/>
            <person name="Pangilinan J."/>
            <person name="Riley R."/>
            <person name="LaButti K."/>
            <person name="Andreopoulos B."/>
            <person name="Lipzen A."/>
            <person name="Chen C."/>
            <person name="Yan M."/>
            <person name="Daum C."/>
            <person name="Ng V."/>
            <person name="Clum A."/>
            <person name="Steindorff A."/>
            <person name="Ohm R.A."/>
            <person name="Martin F."/>
            <person name="Silar P."/>
            <person name="Natvig D.O."/>
            <person name="Lalanne C."/>
            <person name="Gautier V."/>
            <person name="Ament-Velasquez S.L."/>
            <person name="Kruys A."/>
            <person name="Hutchinson M.I."/>
            <person name="Powell A.J."/>
            <person name="Barry K."/>
            <person name="Miller A.N."/>
            <person name="Grigoriev I.V."/>
            <person name="Debuchy R."/>
            <person name="Gladieux P."/>
            <person name="Hiltunen Thoren M."/>
            <person name="Johannesson H."/>
        </authorList>
    </citation>
    <scope>NUCLEOTIDE SEQUENCE [LARGE SCALE GENOMIC DNA]</scope>
    <source>
        <strain evidence="3">CBS 340.73</strain>
    </source>
</reference>
<dbReference type="InterPro" id="IPR014347">
    <property type="entry name" value="Tautomerase/MIF_sf"/>
</dbReference>
<accession>A0AAN6MXF7</accession>
<dbReference type="EMBL" id="MU854092">
    <property type="protein sequence ID" value="KAK3933687.1"/>
    <property type="molecule type" value="Genomic_DNA"/>
</dbReference>
<evidence type="ECO:0000313" key="3">
    <source>
        <dbReference type="Proteomes" id="UP001303473"/>
    </source>
</evidence>
<dbReference type="Proteomes" id="UP001303473">
    <property type="component" value="Unassembled WGS sequence"/>
</dbReference>
<comment type="caution">
    <text evidence="2">The sequence shown here is derived from an EMBL/GenBank/DDBJ whole genome shotgun (WGS) entry which is preliminary data.</text>
</comment>
<keyword evidence="3" id="KW-1185">Reference proteome</keyword>
<feature type="domain" description="Tautomerase cis-CaaD-like" evidence="1">
    <location>
        <begin position="1"/>
        <end position="130"/>
    </location>
</feature>
<name>A0AAN6MXF7_9PEZI</name>
<sequence>MPLWLIYHPEGTFVTPESKQALAADITQIYVSTGLPAFYVSVNYITLPSQNMFVGGQSRTSAGGRPYIRISVDHIAVHMGDDAERHRNMVTRVDAVLKPYVADKGYDWEFHIDETPRGLWKINGFIPPPCK</sequence>